<evidence type="ECO:0000256" key="2">
    <source>
        <dbReference type="SAM" id="Phobius"/>
    </source>
</evidence>
<feature type="transmembrane region" description="Helical" evidence="2">
    <location>
        <begin position="108"/>
        <end position="129"/>
    </location>
</feature>
<feature type="compositionally biased region" description="Low complexity" evidence="1">
    <location>
        <begin position="215"/>
        <end position="226"/>
    </location>
</feature>
<dbReference type="InterPro" id="IPR050400">
    <property type="entry name" value="Bact_Cytoskel_RodZ"/>
</dbReference>
<dbReference type="SUPFAM" id="SSF47413">
    <property type="entry name" value="lambda repressor-like DNA-binding domains"/>
    <property type="match status" value="1"/>
</dbReference>
<keyword evidence="2" id="KW-0812">Transmembrane</keyword>
<evidence type="ECO:0000313" key="4">
    <source>
        <dbReference type="EMBL" id="MBR0663370.1"/>
    </source>
</evidence>
<feature type="domain" description="HTH cro/C1-type" evidence="3">
    <location>
        <begin position="21"/>
        <end position="81"/>
    </location>
</feature>
<dbReference type="PANTHER" id="PTHR34475:SF1">
    <property type="entry name" value="CYTOSKELETON PROTEIN RODZ"/>
    <property type="match status" value="1"/>
</dbReference>
<proteinExistence type="predicted"/>
<evidence type="ECO:0000256" key="1">
    <source>
        <dbReference type="SAM" id="MobiDB-lite"/>
    </source>
</evidence>
<dbReference type="InterPro" id="IPR025194">
    <property type="entry name" value="RodZ-like_C"/>
</dbReference>
<organism evidence="4 5">
    <name type="scientific">Plastoroseomonas hellenica</name>
    <dbReference type="NCBI Taxonomy" id="2687306"/>
    <lineage>
        <taxon>Bacteria</taxon>
        <taxon>Pseudomonadati</taxon>
        <taxon>Pseudomonadota</taxon>
        <taxon>Alphaproteobacteria</taxon>
        <taxon>Acetobacterales</taxon>
        <taxon>Acetobacteraceae</taxon>
        <taxon>Plastoroseomonas</taxon>
    </lineage>
</organism>
<dbReference type="InterPro" id="IPR010982">
    <property type="entry name" value="Lambda_DNA-bd_dom_sf"/>
</dbReference>
<keyword evidence="2" id="KW-0472">Membrane</keyword>
<feature type="compositionally biased region" description="Pro residues" evidence="1">
    <location>
        <begin position="192"/>
        <end position="214"/>
    </location>
</feature>
<accession>A0ABS5ESU7</accession>
<dbReference type="InterPro" id="IPR001387">
    <property type="entry name" value="Cro/C1-type_HTH"/>
</dbReference>
<feature type="region of interest" description="Disordered" evidence="1">
    <location>
        <begin position="307"/>
        <end position="341"/>
    </location>
</feature>
<evidence type="ECO:0000259" key="3">
    <source>
        <dbReference type="PROSITE" id="PS50943"/>
    </source>
</evidence>
<dbReference type="Proteomes" id="UP001196870">
    <property type="component" value="Unassembled WGS sequence"/>
</dbReference>
<dbReference type="PROSITE" id="PS50943">
    <property type="entry name" value="HTH_CROC1"/>
    <property type="match status" value="1"/>
</dbReference>
<protein>
    <submittedName>
        <fullName evidence="4">Helix-turn-helix domain-containing protein</fullName>
    </submittedName>
</protein>
<gene>
    <name evidence="4" type="ORF">GXW71_03280</name>
</gene>
<dbReference type="PANTHER" id="PTHR34475">
    <property type="match status" value="1"/>
</dbReference>
<comment type="caution">
    <text evidence="4">The sequence shown here is derived from an EMBL/GenBank/DDBJ whole genome shotgun (WGS) entry which is preliminary data.</text>
</comment>
<dbReference type="SMART" id="SM00530">
    <property type="entry name" value="HTH_XRE"/>
    <property type="match status" value="1"/>
</dbReference>
<evidence type="ECO:0000313" key="5">
    <source>
        <dbReference type="Proteomes" id="UP001196870"/>
    </source>
</evidence>
<feature type="compositionally biased region" description="Basic and acidic residues" evidence="1">
    <location>
        <begin position="323"/>
        <end position="332"/>
    </location>
</feature>
<keyword evidence="5" id="KW-1185">Reference proteome</keyword>
<reference evidence="5" key="1">
    <citation type="journal article" date="2021" name="Syst. Appl. Microbiol.">
        <title>Roseomonas hellenica sp. nov., isolated from roots of wild-growing Alkanna tinctoria.</title>
        <authorList>
            <person name="Rat A."/>
            <person name="Naranjo H.D."/>
            <person name="Lebbe L."/>
            <person name="Cnockaert M."/>
            <person name="Krigas N."/>
            <person name="Grigoriadou K."/>
            <person name="Maloupa E."/>
            <person name="Willems A."/>
        </authorList>
    </citation>
    <scope>NUCLEOTIDE SEQUENCE [LARGE SCALE GENOMIC DNA]</scope>
    <source>
        <strain evidence="5">LMG 31523</strain>
    </source>
</reference>
<dbReference type="Pfam" id="PF13464">
    <property type="entry name" value="RodZ_C"/>
    <property type="match status" value="1"/>
</dbReference>
<feature type="compositionally biased region" description="Low complexity" evidence="1">
    <location>
        <begin position="163"/>
        <end position="191"/>
    </location>
</feature>
<name>A0ABS5ESU7_9PROT</name>
<dbReference type="Gene3D" id="1.10.260.40">
    <property type="entry name" value="lambda repressor-like DNA-binding domains"/>
    <property type="match status" value="1"/>
</dbReference>
<keyword evidence="2" id="KW-1133">Transmembrane helix</keyword>
<dbReference type="EMBL" id="JAAGBB010000003">
    <property type="protein sequence ID" value="MBR0663370.1"/>
    <property type="molecule type" value="Genomic_DNA"/>
</dbReference>
<dbReference type="RefSeq" id="WP_211850962.1">
    <property type="nucleotide sequence ID" value="NZ_JAAGBB010000003.1"/>
</dbReference>
<feature type="region of interest" description="Disordered" evidence="1">
    <location>
        <begin position="161"/>
        <end position="234"/>
    </location>
</feature>
<dbReference type="Pfam" id="PF13413">
    <property type="entry name" value="HTH_25"/>
    <property type="match status" value="1"/>
</dbReference>
<sequence>MKRIARPDLTAAEASRLGEELREARMALGVSVADMAQQIRIRRIYLQALEEGRLQDLPGQAYVVGFLRNYANALGLDTDEVLRRFREVSEPGGPKANLVFPEPVPSRGVPAGAVMLAGAVLAVGAYVFWYNWSGGGPRVVDGVPPLPPRLEQAADEIAPRPPAQVAAVAPPAEAPAAPATRGLAPPAAQPAAPSPTPGAPPTSAPPTAAAPPTAPAAGQTAATPPAGDGSRITLRGRSEAWIQLRDTRANRVITDRVLRAGETMAVPLREGLMLTTGRAEGMELLVDGNPAPALQNIVGVRRDIPMDPDRLMAGPLPAPPRPAQREQREPQVIRDQPYQPQ</sequence>